<gene>
    <name evidence="3" type="ORF">IV67_GL001771</name>
</gene>
<feature type="transmembrane region" description="Helical" evidence="2">
    <location>
        <begin position="85"/>
        <end position="108"/>
    </location>
</feature>
<dbReference type="AlphaFoldDB" id="A0A0R2JPT0"/>
<dbReference type="EMBL" id="JQCD01000021">
    <property type="protein sequence ID" value="KRN77413.1"/>
    <property type="molecule type" value="Genomic_DNA"/>
</dbReference>
<keyword evidence="4" id="KW-1185">Reference proteome</keyword>
<keyword evidence="2" id="KW-1133">Transmembrane helix</keyword>
<dbReference type="PATRIC" id="fig|1620.3.peg.1807"/>
<feature type="compositionally biased region" description="Basic and acidic residues" evidence="1">
    <location>
        <begin position="1"/>
        <end position="14"/>
    </location>
</feature>
<feature type="transmembrane region" description="Helical" evidence="2">
    <location>
        <begin position="120"/>
        <end position="139"/>
    </location>
</feature>
<dbReference type="Proteomes" id="UP000051673">
    <property type="component" value="Unassembled WGS sequence"/>
</dbReference>
<dbReference type="RefSeq" id="WP_057787016.1">
    <property type="nucleotide sequence ID" value="NZ_JQCD01000021.1"/>
</dbReference>
<feature type="transmembrane region" description="Helical" evidence="2">
    <location>
        <begin position="219"/>
        <end position="239"/>
    </location>
</feature>
<evidence type="ECO:0000313" key="3">
    <source>
        <dbReference type="EMBL" id="KRN77413.1"/>
    </source>
</evidence>
<organism evidence="3 4">
    <name type="scientific">Weissella minor</name>
    <dbReference type="NCBI Taxonomy" id="1620"/>
    <lineage>
        <taxon>Bacteria</taxon>
        <taxon>Bacillati</taxon>
        <taxon>Bacillota</taxon>
        <taxon>Bacilli</taxon>
        <taxon>Lactobacillales</taxon>
        <taxon>Lactobacillaceae</taxon>
        <taxon>Weissella</taxon>
    </lineage>
</organism>
<reference evidence="3 4" key="1">
    <citation type="journal article" date="2015" name="Genome Announc.">
        <title>Expanding the biotechnology potential of lactobacilli through comparative genomics of 213 strains and associated genera.</title>
        <authorList>
            <person name="Sun Z."/>
            <person name="Harris H.M."/>
            <person name="McCann A."/>
            <person name="Guo C."/>
            <person name="Argimon S."/>
            <person name="Zhang W."/>
            <person name="Yang X."/>
            <person name="Jeffery I.B."/>
            <person name="Cooney J.C."/>
            <person name="Kagawa T.F."/>
            <person name="Liu W."/>
            <person name="Song Y."/>
            <person name="Salvetti E."/>
            <person name="Wrobel A."/>
            <person name="Rasinkangas P."/>
            <person name="Parkhill J."/>
            <person name="Rea M.C."/>
            <person name="O'Sullivan O."/>
            <person name="Ritari J."/>
            <person name="Douillard F.P."/>
            <person name="Paul Ross R."/>
            <person name="Yang R."/>
            <person name="Briner A.E."/>
            <person name="Felis G.E."/>
            <person name="de Vos W.M."/>
            <person name="Barrangou R."/>
            <person name="Klaenhammer T.R."/>
            <person name="Caufield P.W."/>
            <person name="Cui Y."/>
            <person name="Zhang H."/>
            <person name="O'Toole P.W."/>
        </authorList>
    </citation>
    <scope>NUCLEOTIDE SEQUENCE [LARGE SCALE GENOMIC DNA]</scope>
    <source>
        <strain evidence="3 4">DSM 20014</strain>
    </source>
</reference>
<evidence type="ECO:0000313" key="4">
    <source>
        <dbReference type="Proteomes" id="UP000051673"/>
    </source>
</evidence>
<evidence type="ECO:0000256" key="1">
    <source>
        <dbReference type="SAM" id="MobiDB-lite"/>
    </source>
</evidence>
<proteinExistence type="predicted"/>
<feature type="transmembrane region" description="Helical" evidence="2">
    <location>
        <begin position="299"/>
        <end position="316"/>
    </location>
</feature>
<feature type="region of interest" description="Disordered" evidence="1">
    <location>
        <begin position="1"/>
        <end position="74"/>
    </location>
</feature>
<comment type="caution">
    <text evidence="3">The sequence shown here is derived from an EMBL/GenBank/DDBJ whole genome shotgun (WGS) entry which is preliminary data.</text>
</comment>
<sequence>MDKEYADRLKRLGQLDDPQETTAQTNDKKAPTQTKKEKKEKKQTTKTTHSVKKPPKTKKTEEAQPQTHHKNTPMRVQKSIYRDKIFWILLVISTLSQLAIWWIYPFIYSKQLVGGPLQQSPLLVTYSVLLAIATYFTFAQGITVRLNYIFILIPIGFIYFLYQEMTGQQVILLALLPVSLFLINIPWLNLKNILGLILYSGLSTLSLPVVIFYQQNTFLTPPFILSLVPLFLSYLYYMSSIFIPYGTEKRVTGLIFGIVLLLVVLSLPWNLWTLSAVILIIFTWMVLINFDLKLKYRMGILSFLEMITVLVIFLQQR</sequence>
<keyword evidence="2" id="KW-0472">Membrane</keyword>
<dbReference type="OrthoDB" id="2145555at2"/>
<feature type="transmembrane region" description="Helical" evidence="2">
    <location>
        <begin position="251"/>
        <end position="269"/>
    </location>
</feature>
<name>A0A0R2JPT0_9LACO</name>
<feature type="compositionally biased region" description="Basic and acidic residues" evidence="1">
    <location>
        <begin position="26"/>
        <end position="43"/>
    </location>
</feature>
<protein>
    <submittedName>
        <fullName evidence="3">Membrane protein</fullName>
    </submittedName>
</protein>
<keyword evidence="2" id="KW-0812">Transmembrane</keyword>
<feature type="transmembrane region" description="Helical" evidence="2">
    <location>
        <begin position="194"/>
        <end position="213"/>
    </location>
</feature>
<feature type="transmembrane region" description="Helical" evidence="2">
    <location>
        <begin position="168"/>
        <end position="187"/>
    </location>
</feature>
<feature type="transmembrane region" description="Helical" evidence="2">
    <location>
        <begin position="146"/>
        <end position="162"/>
    </location>
</feature>
<accession>A0A0R2JPT0</accession>
<evidence type="ECO:0000256" key="2">
    <source>
        <dbReference type="SAM" id="Phobius"/>
    </source>
</evidence>